<dbReference type="PANTHER" id="PTHR45661">
    <property type="entry name" value="SURFACE ANTIGEN"/>
    <property type="match status" value="1"/>
</dbReference>
<dbReference type="AlphaFoldDB" id="W7ULQ4"/>
<dbReference type="PATRIC" id="fig|1341157.4.peg.2900"/>
<proteinExistence type="predicted"/>
<dbReference type="SUPFAM" id="SSF63446">
    <property type="entry name" value="Type I dockerin domain"/>
    <property type="match status" value="1"/>
</dbReference>
<feature type="chain" id="PRO_5004901853" description="Dockerin domain-containing protein" evidence="1">
    <location>
        <begin position="28"/>
        <end position="535"/>
    </location>
</feature>
<protein>
    <recommendedName>
        <fullName evidence="4">Dockerin domain-containing protein</fullName>
    </recommendedName>
</protein>
<keyword evidence="3" id="KW-1185">Reference proteome</keyword>
<evidence type="ECO:0000313" key="2">
    <source>
        <dbReference type="EMBL" id="EWM52524.1"/>
    </source>
</evidence>
<dbReference type="InterPro" id="IPR036439">
    <property type="entry name" value="Dockerin_dom_sf"/>
</dbReference>
<sequence length="535" mass="59387">MKIKQTTAAVTAAVLLSAAIPLSNVNAADSFPQMSFTSWQAAYSYVLNSFYTNPDYNFDVESQEPSCFEIYDIDHDGNPELFISQNNFRSGTCTVYSYYEGNLSDPVELGTYGIAFTDPNAHYLVHNDVHMGVRSLTYFRLEKGRFIREESFTDNTMNKDIEGVEIVYKINGKEVSETQYVQEKEKYDHFELTPHGRAICMNSLTTLTDEIYYEYMFNYYSVIGRTHYNSSNSITVADEINDLPVTTVSDNAFLNDDDLEAVVLGANVSNIGYCAFAGTKNLNSFKFGCSPDVIGQKAFEGCISLEKFEGMNSIGNYHIVDGVVYRSDMADLAVYPAGRKDKDFTVPSYIQTIEPYAFAGNPYIENIVCDESVNTVSEGAFSNCGNLASVTIYNGEANIINKNEQFTICNSYDFKTGESIYNGVIKGYDKSTARNWATPRKVKFEALEGEYIKNKGDVNNDSIVDSVDASLILAEYALTSTGKTGSFNASQSKCADVDRSGTVDSVDASKVLAYYSYTSTHLGAPSIEIFFSMEQ</sequence>
<dbReference type="GO" id="GO:0000272">
    <property type="term" value="P:polysaccharide catabolic process"/>
    <property type="evidence" value="ECO:0007669"/>
    <property type="project" value="InterPro"/>
</dbReference>
<evidence type="ECO:0008006" key="4">
    <source>
        <dbReference type="Google" id="ProtNLM"/>
    </source>
</evidence>
<dbReference type="Pfam" id="PF00404">
    <property type="entry name" value="Dockerin_1"/>
    <property type="match status" value="1"/>
</dbReference>
<dbReference type="Gene3D" id="1.10.1330.10">
    <property type="entry name" value="Dockerin domain"/>
    <property type="match status" value="2"/>
</dbReference>
<feature type="signal peptide" evidence="1">
    <location>
        <begin position="1"/>
        <end position="27"/>
    </location>
</feature>
<keyword evidence="1" id="KW-0732">Signal</keyword>
<dbReference type="OrthoDB" id="1817824at2"/>
<accession>W7ULQ4</accession>
<dbReference type="EMBL" id="ATAX01000035">
    <property type="protein sequence ID" value="EWM52524.1"/>
    <property type="molecule type" value="Genomic_DNA"/>
</dbReference>
<dbReference type="CDD" id="cd14255">
    <property type="entry name" value="Dockerin_III"/>
    <property type="match status" value="1"/>
</dbReference>
<gene>
    <name evidence="2" type="ORF">RF007C_08280</name>
</gene>
<organism evidence="2 3">
    <name type="scientific">Ruminococcus flavefaciens 007c</name>
    <dbReference type="NCBI Taxonomy" id="1341157"/>
    <lineage>
        <taxon>Bacteria</taxon>
        <taxon>Bacillati</taxon>
        <taxon>Bacillota</taxon>
        <taxon>Clostridia</taxon>
        <taxon>Eubacteriales</taxon>
        <taxon>Oscillospiraceae</taxon>
        <taxon>Ruminococcus</taxon>
    </lineage>
</organism>
<dbReference type="InterPro" id="IPR002105">
    <property type="entry name" value="Dockerin_1_rpt"/>
</dbReference>
<dbReference type="InterPro" id="IPR053139">
    <property type="entry name" value="Surface_bspA-like"/>
</dbReference>
<dbReference type="eggNOG" id="COG4886">
    <property type="taxonomic scope" value="Bacteria"/>
</dbReference>
<name>W7ULQ4_RUMFL</name>
<dbReference type="PANTHER" id="PTHR45661:SF3">
    <property type="entry name" value="IG-LIKE DOMAIN-CONTAINING PROTEIN"/>
    <property type="match status" value="1"/>
</dbReference>
<dbReference type="Proteomes" id="UP000019365">
    <property type="component" value="Unassembled WGS sequence"/>
</dbReference>
<dbReference type="RefSeq" id="WP_051456693.1">
    <property type="nucleotide sequence ID" value="NZ_ATAX01000035.1"/>
</dbReference>
<reference evidence="2 3" key="1">
    <citation type="journal article" date="2014" name="PLoS ONE">
        <title>Rumen cellulosomics: divergent fiber-degrading strategies revealed by comparative genome-wide analysis of six ruminococcal strains.</title>
        <authorList>
            <person name="Dassa B."/>
            <person name="Borovok I."/>
            <person name="Ruimy-Israeli V."/>
            <person name="Lamed R."/>
            <person name="Flint H.J."/>
            <person name="Duncan S.H."/>
            <person name="Henrissat B."/>
            <person name="Coutinho P."/>
            <person name="Morrison M."/>
            <person name="Mosoni P."/>
            <person name="Yeoman C.J."/>
            <person name="White B.A."/>
            <person name="Bayer E.A."/>
        </authorList>
    </citation>
    <scope>NUCLEOTIDE SEQUENCE [LARGE SCALE GENOMIC DNA]</scope>
    <source>
        <strain evidence="2 3">007c</strain>
    </source>
</reference>
<dbReference type="InterPro" id="IPR032675">
    <property type="entry name" value="LRR_dom_sf"/>
</dbReference>
<dbReference type="InterPro" id="IPR026906">
    <property type="entry name" value="LRR_5"/>
</dbReference>
<dbReference type="GO" id="GO:0004553">
    <property type="term" value="F:hydrolase activity, hydrolyzing O-glycosyl compounds"/>
    <property type="evidence" value="ECO:0007669"/>
    <property type="project" value="InterPro"/>
</dbReference>
<evidence type="ECO:0000313" key="3">
    <source>
        <dbReference type="Proteomes" id="UP000019365"/>
    </source>
</evidence>
<comment type="caution">
    <text evidence="2">The sequence shown here is derived from an EMBL/GenBank/DDBJ whole genome shotgun (WGS) entry which is preliminary data.</text>
</comment>
<evidence type="ECO:0000256" key="1">
    <source>
        <dbReference type="SAM" id="SignalP"/>
    </source>
</evidence>
<dbReference type="Pfam" id="PF13306">
    <property type="entry name" value="LRR_5"/>
    <property type="match status" value="2"/>
</dbReference>
<dbReference type="Gene3D" id="3.80.10.10">
    <property type="entry name" value="Ribonuclease Inhibitor"/>
    <property type="match status" value="1"/>
</dbReference>